<reference evidence="2" key="1">
    <citation type="submission" date="2013-12" db="EMBL/GenBank/DDBJ databases">
        <title>The Genome Sequence of Aphanomyces astaci APO3.</title>
        <authorList>
            <consortium name="The Broad Institute Genomics Platform"/>
            <person name="Russ C."/>
            <person name="Tyler B."/>
            <person name="van West P."/>
            <person name="Dieguez-Uribeondo J."/>
            <person name="Young S.K."/>
            <person name="Zeng Q."/>
            <person name="Gargeya S."/>
            <person name="Fitzgerald M."/>
            <person name="Abouelleil A."/>
            <person name="Alvarado L."/>
            <person name="Chapman S.B."/>
            <person name="Gainer-Dewar J."/>
            <person name="Goldberg J."/>
            <person name="Griggs A."/>
            <person name="Gujja S."/>
            <person name="Hansen M."/>
            <person name="Howarth C."/>
            <person name="Imamovic A."/>
            <person name="Ireland A."/>
            <person name="Larimer J."/>
            <person name="McCowan C."/>
            <person name="Murphy C."/>
            <person name="Pearson M."/>
            <person name="Poon T.W."/>
            <person name="Priest M."/>
            <person name="Roberts A."/>
            <person name="Saif S."/>
            <person name="Shea T."/>
            <person name="Sykes S."/>
            <person name="Wortman J."/>
            <person name="Nusbaum C."/>
            <person name="Birren B."/>
        </authorList>
    </citation>
    <scope>NUCLEOTIDE SEQUENCE [LARGE SCALE GENOMIC DNA]</scope>
    <source>
        <strain evidence="2">APO3</strain>
    </source>
</reference>
<dbReference type="VEuPathDB" id="FungiDB:H257_04472"/>
<protein>
    <recommendedName>
        <fullName evidence="3">FZ domain-containing protein</fullName>
    </recommendedName>
</protein>
<dbReference type="RefSeq" id="XP_009827303.1">
    <property type="nucleotide sequence ID" value="XM_009829001.1"/>
</dbReference>
<gene>
    <name evidence="2" type="ORF">H257_04472</name>
</gene>
<dbReference type="PROSITE" id="PS51257">
    <property type="entry name" value="PROKAR_LIPOPROTEIN"/>
    <property type="match status" value="1"/>
</dbReference>
<proteinExistence type="predicted"/>
<evidence type="ECO:0000313" key="2">
    <source>
        <dbReference type="EMBL" id="ETV83873.1"/>
    </source>
</evidence>
<keyword evidence="1" id="KW-0732">Signal</keyword>
<accession>W4GY77</accession>
<evidence type="ECO:0008006" key="3">
    <source>
        <dbReference type="Google" id="ProtNLM"/>
    </source>
</evidence>
<dbReference type="OrthoDB" id="10344582at2759"/>
<organism evidence="2">
    <name type="scientific">Aphanomyces astaci</name>
    <name type="common">Crayfish plague agent</name>
    <dbReference type="NCBI Taxonomy" id="112090"/>
    <lineage>
        <taxon>Eukaryota</taxon>
        <taxon>Sar</taxon>
        <taxon>Stramenopiles</taxon>
        <taxon>Oomycota</taxon>
        <taxon>Saprolegniomycetes</taxon>
        <taxon>Saprolegniales</taxon>
        <taxon>Verrucalvaceae</taxon>
        <taxon>Aphanomyces</taxon>
    </lineage>
</organism>
<feature type="signal peptide" evidence="1">
    <location>
        <begin position="1"/>
        <end position="21"/>
    </location>
</feature>
<sequence>MLARLLHMCSMLLLAACISQGSEDARTTAARNACVDFVCTNSSVFAIYGNACLPLNMSLRRDCKRLCPTFVSVSNNCDKWGLLCVQACMANQKRLGFPVTKSSSINL</sequence>
<evidence type="ECO:0000256" key="1">
    <source>
        <dbReference type="SAM" id="SignalP"/>
    </source>
</evidence>
<dbReference type="AlphaFoldDB" id="W4GY77"/>
<dbReference type="GeneID" id="20806468"/>
<dbReference type="EMBL" id="KI913120">
    <property type="protein sequence ID" value="ETV83873.1"/>
    <property type="molecule type" value="Genomic_DNA"/>
</dbReference>
<name>W4GY77_APHAT</name>
<feature type="chain" id="PRO_5004842849" description="FZ domain-containing protein" evidence="1">
    <location>
        <begin position="22"/>
        <end position="107"/>
    </location>
</feature>